<dbReference type="AlphaFoldDB" id="A0AA37TPR6"/>
<evidence type="ECO:0000256" key="7">
    <source>
        <dbReference type="ARBA" id="ARBA00022968"/>
    </source>
</evidence>
<keyword evidence="3 12" id="KW-0349">Heme</keyword>
<keyword evidence="16" id="KW-1185">Reference proteome</keyword>
<keyword evidence="4 12" id="KW-0812">Transmembrane</keyword>
<dbReference type="GO" id="GO:0046872">
    <property type="term" value="F:metal ion binding"/>
    <property type="evidence" value="ECO:0007669"/>
    <property type="project" value="UniProtKB-KW"/>
</dbReference>
<feature type="region of interest" description="Disordered" evidence="14">
    <location>
        <begin position="132"/>
        <end position="170"/>
    </location>
</feature>
<evidence type="ECO:0000256" key="2">
    <source>
        <dbReference type="ARBA" id="ARBA00022475"/>
    </source>
</evidence>
<evidence type="ECO:0000313" key="16">
    <source>
        <dbReference type="Proteomes" id="UP001157440"/>
    </source>
</evidence>
<dbReference type="NCBIfam" id="NF009727">
    <property type="entry name" value="PRK13254.1-1"/>
    <property type="match status" value="1"/>
</dbReference>
<gene>
    <name evidence="12 15" type="primary">ccmE</name>
    <name evidence="12" type="synonym">cycJ</name>
    <name evidence="15" type="ORF">GCM10007890_51260</name>
</gene>
<reference evidence="16" key="1">
    <citation type="journal article" date="2019" name="Int. J. Syst. Evol. Microbiol.">
        <title>The Global Catalogue of Microorganisms (GCM) 10K type strain sequencing project: providing services to taxonomists for standard genome sequencing and annotation.</title>
        <authorList>
            <consortium name="The Broad Institute Genomics Platform"/>
            <consortium name="The Broad Institute Genome Sequencing Center for Infectious Disease"/>
            <person name="Wu L."/>
            <person name="Ma J."/>
        </authorList>
    </citation>
    <scope>NUCLEOTIDE SEQUENCE [LARGE SCALE GENOMIC DNA]</scope>
    <source>
        <strain evidence="16">NBRC 103632</strain>
    </source>
</reference>
<evidence type="ECO:0000256" key="10">
    <source>
        <dbReference type="ARBA" id="ARBA00023136"/>
    </source>
</evidence>
<evidence type="ECO:0000256" key="4">
    <source>
        <dbReference type="ARBA" id="ARBA00022692"/>
    </source>
</evidence>
<dbReference type="InterPro" id="IPR004329">
    <property type="entry name" value="CcmE"/>
</dbReference>
<dbReference type="GO" id="GO:0017004">
    <property type="term" value="P:cytochrome complex assembly"/>
    <property type="evidence" value="ECO:0007669"/>
    <property type="project" value="UniProtKB-KW"/>
</dbReference>
<dbReference type="EMBL" id="BSPL01000024">
    <property type="protein sequence ID" value="GLS73111.1"/>
    <property type="molecule type" value="Genomic_DNA"/>
</dbReference>
<evidence type="ECO:0000256" key="3">
    <source>
        <dbReference type="ARBA" id="ARBA00022617"/>
    </source>
</evidence>
<dbReference type="GO" id="GO:0005886">
    <property type="term" value="C:plasma membrane"/>
    <property type="evidence" value="ECO:0007669"/>
    <property type="project" value="UniProtKB-SubCell"/>
</dbReference>
<dbReference type="Pfam" id="PF03100">
    <property type="entry name" value="CcmE"/>
    <property type="match status" value="1"/>
</dbReference>
<comment type="subcellular location">
    <subcellularLocation>
        <location evidence="1">Cell inner membrane</location>
    </subcellularLocation>
    <subcellularLocation>
        <location evidence="12">Cell membrane</location>
        <topology evidence="12">Single-pass type II membrane protein</topology>
    </subcellularLocation>
</comment>
<dbReference type="NCBIfam" id="NF009731">
    <property type="entry name" value="PRK13254.1-5"/>
    <property type="match status" value="1"/>
</dbReference>
<evidence type="ECO:0000256" key="13">
    <source>
        <dbReference type="PIRSR" id="PIRSR604329-50"/>
    </source>
</evidence>
<comment type="caution">
    <text evidence="15">The sequence shown here is derived from an EMBL/GenBank/DDBJ whole genome shotgun (WGS) entry which is preliminary data.</text>
</comment>
<protein>
    <recommendedName>
        <fullName evidence="12">Cytochrome c-type biogenesis protein CcmE</fullName>
    </recommendedName>
    <alternativeName>
        <fullName evidence="12">Cytochrome c maturation protein E</fullName>
    </alternativeName>
    <alternativeName>
        <fullName evidence="12">Heme chaperone CcmE</fullName>
    </alternativeName>
</protein>
<dbReference type="PANTHER" id="PTHR34128:SF2">
    <property type="entry name" value="CYTOCHROME C-TYPE BIOGENESIS PROTEIN CCME HOMOLOG, MITOCHONDRIAL"/>
    <property type="match status" value="1"/>
</dbReference>
<sequence length="170" mass="17971">MTRKKRRLILIAACGSVLALAVGLILYAMSGSIVFFRSPSDIALQGIAPGTRLRLGGLVKDGSVKRGPDQVVDFAVTDTNATVEVQYKGLLPDLFREGQGVVTEGVLEPGGRFRADTVLAKHDESYMPREVADALKAQGRWQEGGPNKGGPAPKPATASADGTLGPRSER</sequence>
<evidence type="ECO:0000256" key="8">
    <source>
        <dbReference type="ARBA" id="ARBA00022989"/>
    </source>
</evidence>
<keyword evidence="9 12" id="KW-0408">Iron</keyword>
<keyword evidence="5 12" id="KW-0479">Metal-binding</keyword>
<feature type="binding site" description="axial binding residue" evidence="12 13">
    <location>
        <position position="126"/>
    </location>
    <ligand>
        <name>heme</name>
        <dbReference type="ChEBI" id="CHEBI:30413"/>
    </ligand>
    <ligandPart>
        <name>Fe</name>
        <dbReference type="ChEBI" id="CHEBI:18248"/>
    </ligandPart>
</feature>
<comment type="function">
    <text evidence="11 12">Heme chaperone required for the biogenesis of c-type cytochromes. Transiently binds heme delivered by CcmC and transfers the heme to apo-cytochromes in a process facilitated by CcmF and CcmH.</text>
</comment>
<evidence type="ECO:0000256" key="12">
    <source>
        <dbReference type="HAMAP-Rule" id="MF_01959"/>
    </source>
</evidence>
<dbReference type="Proteomes" id="UP001157440">
    <property type="component" value="Unassembled WGS sequence"/>
</dbReference>
<evidence type="ECO:0000256" key="6">
    <source>
        <dbReference type="ARBA" id="ARBA00022748"/>
    </source>
</evidence>
<dbReference type="RefSeq" id="WP_238196247.1">
    <property type="nucleotide sequence ID" value="NZ_BPQZ01000009.1"/>
</dbReference>
<keyword evidence="7 12" id="KW-0735">Signal-anchor</keyword>
<dbReference type="GO" id="GO:0017003">
    <property type="term" value="P:protein-heme linkage"/>
    <property type="evidence" value="ECO:0007669"/>
    <property type="project" value="UniProtKB-UniRule"/>
</dbReference>
<evidence type="ECO:0000256" key="11">
    <source>
        <dbReference type="ARBA" id="ARBA00056663"/>
    </source>
</evidence>
<feature type="binding site" description="covalent" evidence="12 13">
    <location>
        <position position="122"/>
    </location>
    <ligand>
        <name>heme</name>
        <dbReference type="ChEBI" id="CHEBI:30413"/>
    </ligand>
</feature>
<name>A0AA37TPR6_9HYPH</name>
<evidence type="ECO:0000256" key="5">
    <source>
        <dbReference type="ARBA" id="ARBA00022723"/>
    </source>
</evidence>
<dbReference type="FunFam" id="2.40.50.140:FF:000104">
    <property type="entry name" value="Cytochrome c-type biogenesis protein CcmE"/>
    <property type="match status" value="1"/>
</dbReference>
<dbReference type="InterPro" id="IPR012340">
    <property type="entry name" value="NA-bd_OB-fold"/>
</dbReference>
<keyword evidence="8 12" id="KW-1133">Transmembrane helix</keyword>
<comment type="similarity">
    <text evidence="12">Belongs to the CcmE/CycJ family.</text>
</comment>
<feature type="topological domain" description="Cytoplasmic" evidence="12">
    <location>
        <begin position="1"/>
        <end position="7"/>
    </location>
</feature>
<dbReference type="SUPFAM" id="SSF82093">
    <property type="entry name" value="Heme chaperone CcmE"/>
    <property type="match status" value="1"/>
</dbReference>
<dbReference type="PANTHER" id="PTHR34128">
    <property type="entry name" value="CYTOCHROME C-TYPE BIOGENESIS PROTEIN CCME HOMOLOG, MITOCHONDRIAL"/>
    <property type="match status" value="1"/>
</dbReference>
<evidence type="ECO:0000256" key="1">
    <source>
        <dbReference type="ARBA" id="ARBA00004533"/>
    </source>
</evidence>
<keyword evidence="2 12" id="KW-1003">Cell membrane</keyword>
<dbReference type="Gene3D" id="2.40.50.140">
    <property type="entry name" value="Nucleic acid-binding proteins"/>
    <property type="match status" value="1"/>
</dbReference>
<feature type="topological domain" description="Extracellular" evidence="12">
    <location>
        <begin position="29"/>
        <end position="170"/>
    </location>
</feature>
<proteinExistence type="inferred from homology"/>
<dbReference type="GO" id="GO:0020037">
    <property type="term" value="F:heme binding"/>
    <property type="evidence" value="ECO:0007669"/>
    <property type="project" value="InterPro"/>
</dbReference>
<keyword evidence="10 12" id="KW-0472">Membrane</keyword>
<evidence type="ECO:0000256" key="9">
    <source>
        <dbReference type="ARBA" id="ARBA00023004"/>
    </source>
</evidence>
<evidence type="ECO:0000313" key="15">
    <source>
        <dbReference type="EMBL" id="GLS73111.1"/>
    </source>
</evidence>
<feature type="compositionally biased region" description="Low complexity" evidence="14">
    <location>
        <begin position="149"/>
        <end position="160"/>
    </location>
</feature>
<evidence type="ECO:0000256" key="14">
    <source>
        <dbReference type="SAM" id="MobiDB-lite"/>
    </source>
</evidence>
<organism evidence="15 16">
    <name type="scientific">Methylobacterium tardum</name>
    <dbReference type="NCBI Taxonomy" id="374432"/>
    <lineage>
        <taxon>Bacteria</taxon>
        <taxon>Pseudomonadati</taxon>
        <taxon>Pseudomonadota</taxon>
        <taxon>Alphaproteobacteria</taxon>
        <taxon>Hyphomicrobiales</taxon>
        <taxon>Methylobacteriaceae</taxon>
        <taxon>Methylobacterium</taxon>
    </lineage>
</organism>
<accession>A0AA37TPR6</accession>
<dbReference type="InterPro" id="IPR036127">
    <property type="entry name" value="CcmE-like_sf"/>
</dbReference>
<dbReference type="HAMAP" id="MF_01959">
    <property type="entry name" value="CcmE"/>
    <property type="match status" value="1"/>
</dbReference>
<keyword evidence="6 12" id="KW-0201">Cytochrome c-type biogenesis</keyword>